<keyword evidence="2" id="KW-1185">Reference proteome</keyword>
<dbReference type="RefSeq" id="WP_048360570.1">
    <property type="nucleotide sequence ID" value="NZ_FNUD01000002.1"/>
</dbReference>
<protein>
    <submittedName>
        <fullName evidence="1">Uncharacterized protein</fullName>
    </submittedName>
</protein>
<evidence type="ECO:0000313" key="1">
    <source>
        <dbReference type="EMBL" id="SEE38679.1"/>
    </source>
</evidence>
<sequence>MKWSAWFIVMFLVLEARAKDQPLRPVPDITRATCLQFNREVKHYIRRGVDIPLAQLTFFKLTRYRMIEGFEDGRYSRDRLATGLYELSRDIDKVTKACQRKISRKFVDMLPESVRTLLMASAVQHE</sequence>
<dbReference type="OrthoDB" id="7032307at2"/>
<accession>A0A0J6GBR1</accession>
<comment type="caution">
    <text evidence="1">The sequence shown here is derived from an EMBL/GenBank/DDBJ whole genome shotgun (WGS) entry which is preliminary data.</text>
</comment>
<proteinExistence type="predicted"/>
<dbReference type="AlphaFoldDB" id="A0A0J6GBR1"/>
<dbReference type="EMBL" id="FNUD01000002">
    <property type="protein sequence ID" value="SEE38679.1"/>
    <property type="molecule type" value="Genomic_DNA"/>
</dbReference>
<dbReference type="PATRIC" id="fig|882211.3.peg.2879"/>
<name>A0A0J6GBR1_PSEDM</name>
<reference evidence="1" key="1">
    <citation type="submission" date="2016-10" db="EMBL/GenBank/DDBJ databases">
        <authorList>
            <person name="Varghese N."/>
            <person name="Submissions S."/>
        </authorList>
    </citation>
    <scope>NUCLEOTIDE SEQUENCE [LARGE SCALE GENOMIC DNA]</scope>
    <source>
        <strain evidence="1">LMG 25555</strain>
    </source>
</reference>
<organism evidence="1 2">
    <name type="scientific">Pseudomonas deceptionensis</name>
    <dbReference type="NCBI Taxonomy" id="882211"/>
    <lineage>
        <taxon>Bacteria</taxon>
        <taxon>Pseudomonadati</taxon>
        <taxon>Pseudomonadota</taxon>
        <taxon>Gammaproteobacteria</taxon>
        <taxon>Pseudomonadales</taxon>
        <taxon>Pseudomonadaceae</taxon>
        <taxon>Pseudomonas</taxon>
    </lineage>
</organism>
<dbReference type="Proteomes" id="UP000183613">
    <property type="component" value="Unassembled WGS sequence"/>
</dbReference>
<evidence type="ECO:0000313" key="2">
    <source>
        <dbReference type="Proteomes" id="UP000183613"/>
    </source>
</evidence>
<gene>
    <name evidence="1" type="ORF">SAMN04489800_0667</name>
</gene>